<dbReference type="Proteomes" id="UP000767291">
    <property type="component" value="Unassembled WGS sequence"/>
</dbReference>
<feature type="transmembrane region" description="Helical" evidence="1">
    <location>
        <begin position="131"/>
        <end position="148"/>
    </location>
</feature>
<comment type="caution">
    <text evidence="2">The sequence shown here is derived from an EMBL/GenBank/DDBJ whole genome shotgun (WGS) entry which is preliminary data.</text>
</comment>
<reference evidence="2 3" key="1">
    <citation type="submission" date="2021-03" db="EMBL/GenBank/DDBJ databases">
        <title>Genomic Encyclopedia of Type Strains, Phase IV (KMG-IV): sequencing the most valuable type-strain genomes for metagenomic binning, comparative biology and taxonomic classification.</title>
        <authorList>
            <person name="Goeker M."/>
        </authorList>
    </citation>
    <scope>NUCLEOTIDE SEQUENCE [LARGE SCALE GENOMIC DNA]</scope>
    <source>
        <strain evidence="2 3">DSM 1289</strain>
    </source>
</reference>
<feature type="transmembrane region" description="Helical" evidence="1">
    <location>
        <begin position="12"/>
        <end position="34"/>
    </location>
</feature>
<accession>A0ABS4E9H1</accession>
<name>A0ABS4E9H1_9FIRM</name>
<evidence type="ECO:0000313" key="2">
    <source>
        <dbReference type="EMBL" id="MBP1854594.1"/>
    </source>
</evidence>
<sequence length="200" mass="22156">MRKTSRKDDFDSLNRSIMIVGILFIISVAIGTYLNKIIPGSGNMIDNINPTVNYYNSGISVVQTVFANYKSDLLFMGIMAICGLFVITVPLAGLVFILKGISIGYAINSCIIALKVKSTSLVVLVIIKNLIIIPGGILLLLLAINYFRELIYRYKRVSNRNIFSLVKRYVFNVLIVIIVSTGLQLVLNTVSIGIMKFLAR</sequence>
<gene>
    <name evidence="2" type="ORF">J2Z43_000984</name>
</gene>
<dbReference type="EMBL" id="JAGGJX010000001">
    <property type="protein sequence ID" value="MBP1854594.1"/>
    <property type="molecule type" value="Genomic_DNA"/>
</dbReference>
<keyword evidence="1" id="KW-0812">Transmembrane</keyword>
<evidence type="ECO:0000313" key="3">
    <source>
        <dbReference type="Proteomes" id="UP000767291"/>
    </source>
</evidence>
<keyword evidence="1" id="KW-0472">Membrane</keyword>
<organism evidence="2 3">
    <name type="scientific">Metaclostridioides mangenotii</name>
    <dbReference type="NCBI Taxonomy" id="1540"/>
    <lineage>
        <taxon>Bacteria</taxon>
        <taxon>Bacillati</taxon>
        <taxon>Bacillota</taxon>
        <taxon>Clostridia</taxon>
        <taxon>Peptostreptococcales</taxon>
        <taxon>Peptostreptococcaceae</taxon>
        <taxon>Metaclostridioides</taxon>
    </lineage>
</organism>
<keyword evidence="1" id="KW-1133">Transmembrane helix</keyword>
<feature type="transmembrane region" description="Helical" evidence="1">
    <location>
        <begin position="105"/>
        <end position="125"/>
    </location>
</feature>
<protein>
    <submittedName>
        <fullName evidence="2">Stage II sporulation protein M</fullName>
    </submittedName>
</protein>
<feature type="transmembrane region" description="Helical" evidence="1">
    <location>
        <begin position="169"/>
        <end position="194"/>
    </location>
</feature>
<evidence type="ECO:0000256" key="1">
    <source>
        <dbReference type="SAM" id="Phobius"/>
    </source>
</evidence>
<keyword evidence="3" id="KW-1185">Reference proteome</keyword>
<feature type="transmembrane region" description="Helical" evidence="1">
    <location>
        <begin position="73"/>
        <end position="98"/>
    </location>
</feature>
<dbReference type="RefSeq" id="WP_209456081.1">
    <property type="nucleotide sequence ID" value="NZ_BAAACS010000012.1"/>
</dbReference>
<proteinExistence type="predicted"/>